<comment type="caution">
    <text evidence="2">The sequence shown here is derived from an EMBL/GenBank/DDBJ whole genome shotgun (WGS) entry which is preliminary data.</text>
</comment>
<evidence type="ECO:0008006" key="4">
    <source>
        <dbReference type="Google" id="ProtNLM"/>
    </source>
</evidence>
<name>A0A7M2YVN9_9ACTN</name>
<protein>
    <recommendedName>
        <fullName evidence="4">Secreted protein</fullName>
    </recommendedName>
</protein>
<organism evidence="2 3">
    <name type="scientific">Gaiella occulta</name>
    <dbReference type="NCBI Taxonomy" id="1002870"/>
    <lineage>
        <taxon>Bacteria</taxon>
        <taxon>Bacillati</taxon>
        <taxon>Actinomycetota</taxon>
        <taxon>Thermoleophilia</taxon>
        <taxon>Gaiellales</taxon>
        <taxon>Gaiellaceae</taxon>
        <taxon>Gaiella</taxon>
    </lineage>
</organism>
<gene>
    <name evidence="2" type="ORF">Gocc_2518</name>
</gene>
<dbReference type="EMBL" id="QQZY01000006">
    <property type="protein sequence ID" value="RDI73954.1"/>
    <property type="molecule type" value="Genomic_DNA"/>
</dbReference>
<dbReference type="Proteomes" id="UP000254134">
    <property type="component" value="Unassembled WGS sequence"/>
</dbReference>
<feature type="signal peptide" evidence="1">
    <location>
        <begin position="1"/>
        <end position="27"/>
    </location>
</feature>
<sequence>MRGRHSLVTAVSAALAALPVGVGGAMAADHQPAQDNPRRSGSEGAQLVGIDGDSILEGASSLGAYVRVRWKDGLNRAAGVAPAASEVFGCHTDTWAPSFVFNGVLQGPIDFTACINIAWTDASVCLDYGGPLQACSTTRRYGNVVWTAWSGAYGCPANRPIRSWRTVGALIHFHSVGGHDSYWGTSSPYRMINC</sequence>
<feature type="chain" id="PRO_5029706131" description="Secreted protein" evidence="1">
    <location>
        <begin position="28"/>
        <end position="194"/>
    </location>
</feature>
<dbReference type="AlphaFoldDB" id="A0A7M2YVN9"/>
<evidence type="ECO:0000313" key="2">
    <source>
        <dbReference type="EMBL" id="RDI73954.1"/>
    </source>
</evidence>
<accession>A0A7M2YVN9</accession>
<evidence type="ECO:0000256" key="1">
    <source>
        <dbReference type="SAM" id="SignalP"/>
    </source>
</evidence>
<proteinExistence type="predicted"/>
<keyword evidence="1" id="KW-0732">Signal</keyword>
<keyword evidence="3" id="KW-1185">Reference proteome</keyword>
<reference evidence="2 3" key="1">
    <citation type="submission" date="2018-07" db="EMBL/GenBank/DDBJ databases">
        <title>High-quality-draft genome sequence of Gaiella occulta.</title>
        <authorList>
            <person name="Severino R."/>
            <person name="Froufe H.J.C."/>
            <person name="Rainey F.A."/>
            <person name="Barroso C."/>
            <person name="Albuquerque L."/>
            <person name="Lobo-Da-Cunha A."/>
            <person name="Da Costa M.S."/>
            <person name="Egas C."/>
        </authorList>
    </citation>
    <scope>NUCLEOTIDE SEQUENCE [LARGE SCALE GENOMIC DNA]</scope>
    <source>
        <strain evidence="2 3">F2-233</strain>
    </source>
</reference>
<reference evidence="3" key="2">
    <citation type="journal article" date="2019" name="MicrobiologyOpen">
        <title>High-quality draft genome sequence of Gaiella occulta isolated from a 150 meter deep mineral water borehole and comparison with the genome sequences of other deep-branching lineages of the phylum Actinobacteria.</title>
        <authorList>
            <person name="Severino R."/>
            <person name="Froufe H.J.C."/>
            <person name="Barroso C."/>
            <person name="Albuquerque L."/>
            <person name="Lobo-da-Cunha A."/>
            <person name="da Costa M.S."/>
            <person name="Egas C."/>
        </authorList>
    </citation>
    <scope>NUCLEOTIDE SEQUENCE [LARGE SCALE GENOMIC DNA]</scope>
    <source>
        <strain evidence="3">F2-233</strain>
    </source>
</reference>
<evidence type="ECO:0000313" key="3">
    <source>
        <dbReference type="Proteomes" id="UP000254134"/>
    </source>
</evidence>